<dbReference type="GO" id="GO:0006629">
    <property type="term" value="P:lipid metabolic process"/>
    <property type="evidence" value="ECO:0007669"/>
    <property type="project" value="InterPro"/>
</dbReference>
<dbReference type="FunCoup" id="T1HCR5">
    <property type="interactions" value="6"/>
</dbReference>
<dbReference type="eggNOG" id="KOG4306">
    <property type="taxonomic scope" value="Eukaryota"/>
</dbReference>
<dbReference type="InterPro" id="IPR017946">
    <property type="entry name" value="PLC-like_Pdiesterase_TIM-brl"/>
</dbReference>
<dbReference type="InterPro" id="IPR000909">
    <property type="entry name" value="PLipase_C_PInositol-sp_X_dom"/>
</dbReference>
<dbReference type="OMA" id="WFTTGVP"/>
<evidence type="ECO:0000313" key="3">
    <source>
        <dbReference type="Proteomes" id="UP000015103"/>
    </source>
</evidence>
<proteinExistence type="predicted"/>
<dbReference type="VEuPathDB" id="VectorBase:RPRC001829"/>
<dbReference type="InParanoid" id="T1HCR5"/>
<dbReference type="SMART" id="SM00148">
    <property type="entry name" value="PLCXc"/>
    <property type="match status" value="1"/>
</dbReference>
<evidence type="ECO:0000313" key="2">
    <source>
        <dbReference type="EnsemblMetazoa" id="RPRC001829-PA"/>
    </source>
</evidence>
<feature type="domain" description="Phosphatidylinositol-specific phospholipase C X" evidence="1">
    <location>
        <begin position="145"/>
        <end position="298"/>
    </location>
</feature>
<evidence type="ECO:0000259" key="1">
    <source>
        <dbReference type="SMART" id="SM00148"/>
    </source>
</evidence>
<reference evidence="2" key="1">
    <citation type="submission" date="2015-05" db="UniProtKB">
        <authorList>
            <consortium name="EnsemblMetazoa"/>
        </authorList>
    </citation>
    <scope>IDENTIFICATION</scope>
</reference>
<organism evidence="2 3">
    <name type="scientific">Rhodnius prolixus</name>
    <name type="common">Triatomid bug</name>
    <dbReference type="NCBI Taxonomy" id="13249"/>
    <lineage>
        <taxon>Eukaryota</taxon>
        <taxon>Metazoa</taxon>
        <taxon>Ecdysozoa</taxon>
        <taxon>Arthropoda</taxon>
        <taxon>Hexapoda</taxon>
        <taxon>Insecta</taxon>
        <taxon>Pterygota</taxon>
        <taxon>Neoptera</taxon>
        <taxon>Paraneoptera</taxon>
        <taxon>Hemiptera</taxon>
        <taxon>Heteroptera</taxon>
        <taxon>Panheteroptera</taxon>
        <taxon>Cimicomorpha</taxon>
        <taxon>Reduviidae</taxon>
        <taxon>Triatominae</taxon>
        <taxon>Rhodnius</taxon>
    </lineage>
</organism>
<dbReference type="AlphaFoldDB" id="T1HCR5"/>
<keyword evidence="3" id="KW-1185">Reference proteome</keyword>
<dbReference type="SUPFAM" id="SSF51695">
    <property type="entry name" value="PLC-like phosphodiesterases"/>
    <property type="match status" value="1"/>
</dbReference>
<dbReference type="EMBL" id="ACPB03001323">
    <property type="status" value="NOT_ANNOTATED_CDS"/>
    <property type="molecule type" value="Genomic_DNA"/>
</dbReference>
<dbReference type="STRING" id="13249.T1HCR5"/>
<dbReference type="GO" id="GO:0008081">
    <property type="term" value="F:phosphoric diester hydrolase activity"/>
    <property type="evidence" value="ECO:0007669"/>
    <property type="project" value="InterPro"/>
</dbReference>
<dbReference type="EMBL" id="ACPB03001324">
    <property type="status" value="NOT_ANNOTATED_CDS"/>
    <property type="molecule type" value="Genomic_DNA"/>
</dbReference>
<dbReference type="EMBL" id="ACPB03001325">
    <property type="status" value="NOT_ANNOTATED_CDS"/>
    <property type="molecule type" value="Genomic_DNA"/>
</dbReference>
<dbReference type="InterPro" id="IPR051057">
    <property type="entry name" value="PI-PLC_domain"/>
</dbReference>
<dbReference type="Proteomes" id="UP000015103">
    <property type="component" value="Unassembled WGS sequence"/>
</dbReference>
<sequence>MVDIMLSLSKAENLLDVTDPYAGREKTCRKPIVEITVSPLITRSSLRELEISWDVGDQWSKGDWIALYNEAPEAKIKPLFKTEIRDSIGWTSTGIPEGRRFQENPNFNKVCLGYWAAYWKPNLSSPAAISCLGTNPKWMGDLKKVIRNIKLKDMFIPGTHDSAAFHLAFSPFKESRYHKYVFAQDENILEQLIHGARYLDFRIGYYNGIWWLNHGIVKVHPLQHVLDEIKLFLNNTQEIIFMDLHAFPVGFRERDVHQQLVKYLRKELDSYMAPPWLTWNANLGQLWDRNRRLVVAYNDRSIVAEHFDVLWWPVMQKWPDVRSLNALHSYFDGVFKMFERKSRSSSIAWAAMAELTPDVWGVISDKYGGLRRMAYTVNHNVTQWFRGDWGALCNAVAVDYIRSTGIVEAAIRWNVRKAIRSNCDP</sequence>
<accession>T1HCR5</accession>
<dbReference type="Gene3D" id="3.20.20.190">
    <property type="entry name" value="Phosphatidylinositol (PI) phosphodiesterase"/>
    <property type="match status" value="1"/>
</dbReference>
<dbReference type="PANTHER" id="PTHR13593:SF149">
    <property type="entry name" value="PHOSPHATIDYLINOSITOL-SPECIFIC PHOSPHOLIPASE C X DOMAIN CONTAINING, ISOFORM A"/>
    <property type="match status" value="1"/>
</dbReference>
<dbReference type="HOGENOM" id="CLU_039880_1_0_1"/>
<dbReference type="EnsemblMetazoa" id="RPRC001829-RA">
    <property type="protein sequence ID" value="RPRC001829-PA"/>
    <property type="gene ID" value="RPRC001829"/>
</dbReference>
<protein>
    <submittedName>
        <fullName evidence="2">PLCXc domain-containing protein</fullName>
    </submittedName>
</protein>
<dbReference type="PANTHER" id="PTHR13593">
    <property type="match status" value="1"/>
</dbReference>
<name>T1HCR5_RHOPR</name>